<dbReference type="PANTHER" id="PTHR39418:SF1">
    <property type="entry name" value="DEHYDROGENASE"/>
    <property type="match status" value="1"/>
</dbReference>
<dbReference type="AlphaFoldDB" id="D7CK49"/>
<dbReference type="PANTHER" id="PTHR39418">
    <property type="entry name" value="DEHYDROGENASE-RELATED"/>
    <property type="match status" value="1"/>
</dbReference>
<feature type="domain" description="Formylmethanofuran dehydrogenase subunit E" evidence="1">
    <location>
        <begin position="14"/>
        <end position="149"/>
    </location>
</feature>
<evidence type="ECO:0000313" key="3">
    <source>
        <dbReference type="Proteomes" id="UP000000378"/>
    </source>
</evidence>
<dbReference type="InterPro" id="IPR053194">
    <property type="entry name" value="tRNA_methyltr_O"/>
</dbReference>
<dbReference type="STRING" id="643648.Slip_0379"/>
<dbReference type="PIRSF" id="PIRSF006578">
    <property type="entry name" value="FwdE"/>
    <property type="match status" value="1"/>
</dbReference>
<dbReference type="EMBL" id="CP002048">
    <property type="protein sequence ID" value="ADI01163.1"/>
    <property type="molecule type" value="Genomic_DNA"/>
</dbReference>
<evidence type="ECO:0000259" key="1">
    <source>
        <dbReference type="Pfam" id="PF02663"/>
    </source>
</evidence>
<dbReference type="HOGENOM" id="CLU_087508_0_0_9"/>
<reference evidence="2 3" key="2">
    <citation type="journal article" date="2010" name="Stand. Genomic Sci.">
        <title>Complete genome sequence of Syntrophothermus lipocalidus type strain (TGB-C1).</title>
        <authorList>
            <person name="Djao O.D."/>
            <person name="Zhang X."/>
            <person name="Lucas S."/>
            <person name="Lapidus A."/>
            <person name="Del Rio T.G."/>
            <person name="Nolan M."/>
            <person name="Tice H."/>
            <person name="Cheng J.F."/>
            <person name="Han C."/>
            <person name="Tapia R."/>
            <person name="Goodwin L."/>
            <person name="Pitluck S."/>
            <person name="Liolios K."/>
            <person name="Ivanova N."/>
            <person name="Mavromatis K."/>
            <person name="Mikhailova N."/>
            <person name="Ovchinnikova G."/>
            <person name="Pati A."/>
            <person name="Brambilla E."/>
            <person name="Chen A."/>
            <person name="Palaniappan K."/>
            <person name="Land M."/>
            <person name="Hauser L."/>
            <person name="Chang Y.J."/>
            <person name="Jeffries C.D."/>
            <person name="Rohde M."/>
            <person name="Sikorski J."/>
            <person name="Spring S."/>
            <person name="Goker M."/>
            <person name="Detter J.C."/>
            <person name="Woyke T."/>
            <person name="Bristow J."/>
            <person name="Eisen J.A."/>
            <person name="Markowitz V."/>
            <person name="Hugenholtz P."/>
            <person name="Kyrpides N.C."/>
            <person name="Klenk H.P."/>
        </authorList>
    </citation>
    <scope>NUCLEOTIDE SEQUENCE [LARGE SCALE GENOMIC DNA]</scope>
    <source>
        <strain evidence="3">DSM 12680 / TGB-C1</strain>
    </source>
</reference>
<organism evidence="2 3">
    <name type="scientific">Syntrophothermus lipocalidus (strain DSM 12680 / TGB-C1)</name>
    <dbReference type="NCBI Taxonomy" id="643648"/>
    <lineage>
        <taxon>Bacteria</taxon>
        <taxon>Bacillati</taxon>
        <taxon>Bacillota</taxon>
        <taxon>Clostridia</taxon>
        <taxon>Eubacteriales</taxon>
        <taxon>Syntrophomonadaceae</taxon>
        <taxon>Syntrophothermus</taxon>
    </lineage>
</organism>
<proteinExistence type="predicted"/>
<reference evidence="3" key="1">
    <citation type="journal article" date="2010" name="Stand. Genomic Sci.">
        <title>Complete genome sequence of Syntrophothermus lipocalidus type strain (TGB-C1T).</title>
        <authorList>
            <consortium name="US DOE Joint Genome Institute (JGI-PGF)"/>
            <person name="Djao O."/>
            <person name="Zhang X."/>
            <person name="Lucas S."/>
            <person name="Lapidus A."/>
            <person name="Glavina Del Rio T."/>
            <person name="Nolan M."/>
            <person name="Tice H."/>
            <person name="Cheng J."/>
            <person name="Han C."/>
            <person name="Tapia R."/>
            <person name="Goodwin L."/>
            <person name="Pitluck S."/>
            <person name="Liolios K."/>
            <person name="Ivanova N."/>
            <person name="Mavromatis K."/>
            <person name="Mikhailova N."/>
            <person name="Ovchinnikova G."/>
            <person name="Pati A."/>
            <person name="Brambilla E."/>
            <person name="Chen A."/>
            <person name="Palaniappan K."/>
            <person name="Land M."/>
            <person name="Hauser L."/>
            <person name="Chang Y."/>
            <person name="Jeffries C."/>
            <person name="Rohde M."/>
            <person name="Sikorski J."/>
            <person name="Spring S."/>
            <person name="Goker M."/>
            <person name="Detter J."/>
            <person name="Woyke T."/>
            <person name="Bristow J."/>
            <person name="Eisen J."/>
            <person name="Markowitz V."/>
            <person name="Hugenholtz P."/>
            <person name="Kyrpides N."/>
            <person name="Klenk H."/>
        </authorList>
    </citation>
    <scope>NUCLEOTIDE SEQUENCE [LARGE SCALE GENOMIC DNA]</scope>
    <source>
        <strain evidence="3">DSM 12680 / TGB-C1</strain>
    </source>
</reference>
<dbReference type="Pfam" id="PF02663">
    <property type="entry name" value="FmdE"/>
    <property type="match status" value="1"/>
</dbReference>
<dbReference type="eggNOG" id="COG2191">
    <property type="taxonomic scope" value="Bacteria"/>
</dbReference>
<keyword evidence="3" id="KW-1185">Reference proteome</keyword>
<accession>D7CK49</accession>
<dbReference type="Proteomes" id="UP000000378">
    <property type="component" value="Chromosome"/>
</dbReference>
<dbReference type="RefSeq" id="WP_013174565.1">
    <property type="nucleotide sequence ID" value="NC_014220.1"/>
</dbReference>
<sequence>MCQDMSPLEKAVQFHGHICPGLLRGVRVAEFAQHYLGINRDEDEEVVAVVENDACGVDAIQAILGCTFGKGNLLFRDYGKQVYTIISRNQNRAVRIAEKFGALVGPEFTRYRELANKSGLSREEQSEKEQLQAVMFEAIMTRPFEDMFDYREVSPAVPPRAVIRKSVRCDGCGEAVMETRATLTSKGWLCRECLEERAS</sequence>
<evidence type="ECO:0000313" key="2">
    <source>
        <dbReference type="EMBL" id="ADI01163.1"/>
    </source>
</evidence>
<protein>
    <submittedName>
        <fullName evidence="2">Formylmethanofuran dehydrogenase subunit E region</fullName>
    </submittedName>
</protein>
<dbReference type="InterPro" id="IPR003814">
    <property type="entry name" value="FmdEsu_dom"/>
</dbReference>
<gene>
    <name evidence="2" type="ordered locus">Slip_0379</name>
</gene>
<dbReference type="SUPFAM" id="SSF143555">
    <property type="entry name" value="FwdE-like"/>
    <property type="match status" value="1"/>
</dbReference>
<dbReference type="OrthoDB" id="9804309at2"/>
<dbReference type="KEGG" id="slp:Slip_0379"/>
<name>D7CK49_SYNLT</name>
<dbReference type="Gene3D" id="3.30.1330.130">
    <property type="match status" value="1"/>
</dbReference>
<dbReference type="InterPro" id="IPR026328">
    <property type="entry name" value="FmdE"/>
</dbReference>